<comment type="caution">
    <text evidence="3">The sequence shown here is derived from an EMBL/GenBank/DDBJ whole genome shotgun (WGS) entry which is preliminary data.</text>
</comment>
<feature type="compositionally biased region" description="Polar residues" evidence="1">
    <location>
        <begin position="58"/>
        <end position="79"/>
    </location>
</feature>
<feature type="region of interest" description="Disordered" evidence="1">
    <location>
        <begin position="32"/>
        <end position="51"/>
    </location>
</feature>
<dbReference type="EMBL" id="CAKKLH010000094">
    <property type="protein sequence ID" value="CAH0102830.1"/>
    <property type="molecule type" value="Genomic_DNA"/>
</dbReference>
<sequence length="404" mass="44146">MEAGSGQVGRIGCLLVMILVLCAAGIETASGHRNSNNSHHHQQGGTGKSRLLTKTDSSINQQDQGSMMTIKSLASSGTGSERRVRKRSKWLQSTTSPSSSSSSSSMSHHFNKDSTFLKRIVTEVIAERDAQIAAALFEVAKNQPHLQMMVQTLGELSQSNQRLELSSTRLDETQRRLDSRLGVISEKMTLLETRLGQTERRIEREMTQIHGKMDDVFRSIPDKSPEALMRGVKQIQDQLNVIEEILLERSPTSNQIRGKSRHQHNGKSNNQGPSSAELHKVGNSLSQAIAAAHLDLGRAIREAESNLDHQLSMLASDNGVFSCAISKLLDRDSILFHQRTGQVGSAAEELLLAPLQSASSLDIDPAGNLTLGRQLLEGNSIQTADLLTFDQLANNSTKCLLKCP</sequence>
<evidence type="ECO:0000313" key="3">
    <source>
        <dbReference type="EMBL" id="CAH0102830.1"/>
    </source>
</evidence>
<feature type="region of interest" description="Disordered" evidence="1">
    <location>
        <begin position="58"/>
        <end position="109"/>
    </location>
</feature>
<dbReference type="AlphaFoldDB" id="A0A8J2RNI9"/>
<organism evidence="3 4">
    <name type="scientific">Daphnia galeata</name>
    <dbReference type="NCBI Taxonomy" id="27404"/>
    <lineage>
        <taxon>Eukaryota</taxon>
        <taxon>Metazoa</taxon>
        <taxon>Ecdysozoa</taxon>
        <taxon>Arthropoda</taxon>
        <taxon>Crustacea</taxon>
        <taxon>Branchiopoda</taxon>
        <taxon>Diplostraca</taxon>
        <taxon>Cladocera</taxon>
        <taxon>Anomopoda</taxon>
        <taxon>Daphniidae</taxon>
        <taxon>Daphnia</taxon>
    </lineage>
</organism>
<feature type="compositionally biased region" description="Low complexity" evidence="1">
    <location>
        <begin position="93"/>
        <end position="107"/>
    </location>
</feature>
<feature type="chain" id="PRO_5035222938" evidence="2">
    <location>
        <begin position="32"/>
        <end position="404"/>
    </location>
</feature>
<feature type="region of interest" description="Disordered" evidence="1">
    <location>
        <begin position="252"/>
        <end position="278"/>
    </location>
</feature>
<accession>A0A8J2RNI9</accession>
<name>A0A8J2RNI9_9CRUS</name>
<dbReference type="OrthoDB" id="6352726at2759"/>
<reference evidence="3" key="1">
    <citation type="submission" date="2021-11" db="EMBL/GenBank/DDBJ databases">
        <authorList>
            <person name="Schell T."/>
        </authorList>
    </citation>
    <scope>NUCLEOTIDE SEQUENCE</scope>
    <source>
        <strain evidence="3">M5</strain>
    </source>
</reference>
<keyword evidence="4" id="KW-1185">Reference proteome</keyword>
<evidence type="ECO:0000256" key="2">
    <source>
        <dbReference type="SAM" id="SignalP"/>
    </source>
</evidence>
<gene>
    <name evidence="3" type="ORF">DGAL_LOCUS5354</name>
</gene>
<evidence type="ECO:0000256" key="1">
    <source>
        <dbReference type="SAM" id="MobiDB-lite"/>
    </source>
</evidence>
<proteinExistence type="predicted"/>
<evidence type="ECO:0000313" key="4">
    <source>
        <dbReference type="Proteomes" id="UP000789390"/>
    </source>
</evidence>
<feature type="signal peptide" evidence="2">
    <location>
        <begin position="1"/>
        <end position="31"/>
    </location>
</feature>
<protein>
    <submittedName>
        <fullName evidence="3">Uncharacterized protein</fullName>
    </submittedName>
</protein>
<dbReference type="Proteomes" id="UP000789390">
    <property type="component" value="Unassembled WGS sequence"/>
</dbReference>
<keyword evidence="2" id="KW-0732">Signal</keyword>